<dbReference type="InterPro" id="IPR005234">
    <property type="entry name" value="ScpB_csome_segregation"/>
</dbReference>
<dbReference type="PANTHER" id="PTHR34298">
    <property type="entry name" value="SEGREGATION AND CONDENSATION PROTEIN B"/>
    <property type="match status" value="1"/>
</dbReference>
<evidence type="ECO:0000256" key="2">
    <source>
        <dbReference type="ARBA" id="ARBA00022618"/>
    </source>
</evidence>
<evidence type="ECO:0000256" key="3">
    <source>
        <dbReference type="ARBA" id="ARBA00022829"/>
    </source>
</evidence>
<dbReference type="SUPFAM" id="SSF46785">
    <property type="entry name" value="Winged helix' DNA-binding domain"/>
    <property type="match status" value="2"/>
</dbReference>
<protein>
    <submittedName>
        <fullName evidence="6">SMC-Scp complex subunit ScpB</fullName>
    </submittedName>
</protein>
<dbReference type="InterPro" id="IPR036390">
    <property type="entry name" value="WH_DNA-bd_sf"/>
</dbReference>
<evidence type="ECO:0000313" key="7">
    <source>
        <dbReference type="Proteomes" id="UP000707356"/>
    </source>
</evidence>
<evidence type="ECO:0000256" key="5">
    <source>
        <dbReference type="SAM" id="MobiDB-lite"/>
    </source>
</evidence>
<evidence type="ECO:0000256" key="4">
    <source>
        <dbReference type="ARBA" id="ARBA00023306"/>
    </source>
</evidence>
<proteinExistence type="predicted"/>
<gene>
    <name evidence="6" type="primary">scpB</name>
    <name evidence="6" type="ORF">KME07_23795</name>
</gene>
<comment type="caution">
    <text evidence="6">The sequence shown here is derived from an EMBL/GenBank/DDBJ whole genome shotgun (WGS) entry which is preliminary data.</text>
</comment>
<accession>A0A951PFL8</accession>
<organism evidence="6 7">
    <name type="scientific">Pegethrix bostrychoides GSE-TBD4-15B</name>
    <dbReference type="NCBI Taxonomy" id="2839662"/>
    <lineage>
        <taxon>Bacteria</taxon>
        <taxon>Bacillati</taxon>
        <taxon>Cyanobacteriota</taxon>
        <taxon>Cyanophyceae</taxon>
        <taxon>Oculatellales</taxon>
        <taxon>Oculatellaceae</taxon>
        <taxon>Pegethrix</taxon>
    </lineage>
</organism>
<dbReference type="Gene3D" id="1.10.10.10">
    <property type="entry name" value="Winged helix-like DNA-binding domain superfamily/Winged helix DNA-binding domain"/>
    <property type="match status" value="2"/>
</dbReference>
<feature type="region of interest" description="Disordered" evidence="5">
    <location>
        <begin position="159"/>
        <end position="187"/>
    </location>
</feature>
<keyword evidence="4" id="KW-0131">Cell cycle</keyword>
<reference evidence="6" key="1">
    <citation type="submission" date="2021-05" db="EMBL/GenBank/DDBJ databases">
        <authorList>
            <person name="Pietrasiak N."/>
            <person name="Ward R."/>
            <person name="Stajich J.E."/>
            <person name="Kurbessoian T."/>
        </authorList>
    </citation>
    <scope>NUCLEOTIDE SEQUENCE</scope>
    <source>
        <strain evidence="6">GSE-TBD4-15B</strain>
    </source>
</reference>
<evidence type="ECO:0000256" key="1">
    <source>
        <dbReference type="ARBA" id="ARBA00022490"/>
    </source>
</evidence>
<name>A0A951PFL8_9CYAN</name>
<dbReference type="PIRSF" id="PIRSF019345">
    <property type="entry name" value="ScpB"/>
    <property type="match status" value="1"/>
</dbReference>
<dbReference type="AlphaFoldDB" id="A0A951PFL8"/>
<keyword evidence="2" id="KW-0132">Cell division</keyword>
<evidence type="ECO:0000313" key="6">
    <source>
        <dbReference type="EMBL" id="MBW4468462.1"/>
    </source>
</evidence>
<keyword evidence="3" id="KW-0159">Chromosome partition</keyword>
<dbReference type="EMBL" id="JAHHHV010000089">
    <property type="protein sequence ID" value="MBW4468462.1"/>
    <property type="molecule type" value="Genomic_DNA"/>
</dbReference>
<dbReference type="GO" id="GO:0051301">
    <property type="term" value="P:cell division"/>
    <property type="evidence" value="ECO:0007669"/>
    <property type="project" value="UniProtKB-KW"/>
</dbReference>
<dbReference type="Proteomes" id="UP000707356">
    <property type="component" value="Unassembled WGS sequence"/>
</dbReference>
<dbReference type="InterPro" id="IPR036388">
    <property type="entry name" value="WH-like_DNA-bd_sf"/>
</dbReference>
<dbReference type="GO" id="GO:0051304">
    <property type="term" value="P:chromosome separation"/>
    <property type="evidence" value="ECO:0007669"/>
    <property type="project" value="InterPro"/>
</dbReference>
<sequence length="187" mass="20612">MPSLSSKIEAILYLKAQPLSLAQIAEYANCERASVTAALLDLMADYAHRDGALEVIQTSDGYCMQLRESFHDLIQQLIPVDLGVGALRTLAAIALKGSISQPQLVELRGSGVYQHVPELVGLGFVRKRRQADGRSYWLQVTEKFYQYFQVDQLPQPFAAADSGRALPPKDLEPEDLEPDLALEASLP</sequence>
<reference evidence="6" key="2">
    <citation type="journal article" date="2022" name="Microbiol. Resour. Announc.">
        <title>Metagenome Sequencing to Explore Phylogenomics of Terrestrial Cyanobacteria.</title>
        <authorList>
            <person name="Ward R.D."/>
            <person name="Stajich J.E."/>
            <person name="Johansen J.R."/>
            <person name="Huntemann M."/>
            <person name="Clum A."/>
            <person name="Foster B."/>
            <person name="Foster B."/>
            <person name="Roux S."/>
            <person name="Palaniappan K."/>
            <person name="Varghese N."/>
            <person name="Mukherjee S."/>
            <person name="Reddy T.B.K."/>
            <person name="Daum C."/>
            <person name="Copeland A."/>
            <person name="Chen I.A."/>
            <person name="Ivanova N.N."/>
            <person name="Kyrpides N.C."/>
            <person name="Shapiro N."/>
            <person name="Eloe-Fadrosh E.A."/>
            <person name="Pietrasiak N."/>
        </authorList>
    </citation>
    <scope>NUCLEOTIDE SEQUENCE</scope>
    <source>
        <strain evidence="6">GSE-TBD4-15B</strain>
    </source>
</reference>
<dbReference type="PANTHER" id="PTHR34298:SF2">
    <property type="entry name" value="SEGREGATION AND CONDENSATION PROTEIN B"/>
    <property type="match status" value="1"/>
</dbReference>
<dbReference type="NCBIfam" id="TIGR00281">
    <property type="entry name" value="SMC-Scp complex subunit ScpB"/>
    <property type="match status" value="1"/>
</dbReference>
<dbReference type="Pfam" id="PF04079">
    <property type="entry name" value="SMC_ScpB"/>
    <property type="match status" value="1"/>
</dbReference>
<keyword evidence="1" id="KW-0963">Cytoplasm</keyword>